<feature type="binding site" evidence="11">
    <location>
        <position position="222"/>
    </location>
    <ligand>
        <name>Zn(2+)</name>
        <dbReference type="ChEBI" id="CHEBI:29105"/>
    </ligand>
</feature>
<gene>
    <name evidence="13" type="ORF">BIW11_04259</name>
</gene>
<feature type="binding site" evidence="10">
    <location>
        <begin position="337"/>
        <end position="339"/>
    </location>
    <ligand>
        <name>substrate</name>
    </ligand>
</feature>
<accession>A0A1V9X8P8</accession>
<dbReference type="NCBIfam" id="TIGR00221">
    <property type="entry name" value="nagA"/>
    <property type="match status" value="1"/>
</dbReference>
<evidence type="ECO:0000256" key="6">
    <source>
        <dbReference type="ARBA" id="ARBA00023277"/>
    </source>
</evidence>
<feature type="binding site" evidence="11">
    <location>
        <position position="135"/>
    </location>
    <ligand>
        <name>Zn(2+)</name>
        <dbReference type="ChEBI" id="CHEBI:29105"/>
    </ligand>
</feature>
<dbReference type="PANTHER" id="PTHR11113">
    <property type="entry name" value="N-ACETYLGLUCOSAMINE-6-PHOSPHATE DEACETYLASE"/>
    <property type="match status" value="1"/>
</dbReference>
<dbReference type="GO" id="GO:0008448">
    <property type="term" value="F:N-acetylglucosamine-6-phosphate deacetylase activity"/>
    <property type="evidence" value="ECO:0007669"/>
    <property type="project" value="UniProtKB-UniRule"/>
</dbReference>
<evidence type="ECO:0000256" key="11">
    <source>
        <dbReference type="PIRSR" id="PIRSR038994-3"/>
    </source>
</evidence>
<dbReference type="STRING" id="418985.A0A1V9X8P8"/>
<evidence type="ECO:0000256" key="5">
    <source>
        <dbReference type="ARBA" id="ARBA00022801"/>
    </source>
</evidence>
<dbReference type="EC" id="3.5.1.25" evidence="2 8"/>
<keyword evidence="5 8" id="KW-0378">Hydrolase</keyword>
<dbReference type="InterPro" id="IPR006680">
    <property type="entry name" value="Amidohydro-rel"/>
</dbReference>
<dbReference type="SUPFAM" id="SSF51338">
    <property type="entry name" value="Composite domain of metallo-dependent hydrolases"/>
    <property type="match status" value="1"/>
</dbReference>
<proteinExistence type="inferred from homology"/>
<dbReference type="CDD" id="cd00854">
    <property type="entry name" value="NagA"/>
    <property type="match status" value="1"/>
</dbReference>
<keyword evidence="4 11" id="KW-0479">Metal-binding</keyword>
<dbReference type="FunFam" id="3.20.20.140:FF:000023">
    <property type="entry name" value="N-acetylglucosamine-6-phosphate deacetylase"/>
    <property type="match status" value="1"/>
</dbReference>
<feature type="binding site" evidence="11">
    <location>
        <position position="243"/>
    </location>
    <ligand>
        <name>Zn(2+)</name>
        <dbReference type="ChEBI" id="CHEBI:29105"/>
    </ligand>
</feature>
<evidence type="ECO:0000313" key="14">
    <source>
        <dbReference type="Proteomes" id="UP000192247"/>
    </source>
</evidence>
<organism evidence="13 14">
    <name type="scientific">Tropilaelaps mercedesae</name>
    <dbReference type="NCBI Taxonomy" id="418985"/>
    <lineage>
        <taxon>Eukaryota</taxon>
        <taxon>Metazoa</taxon>
        <taxon>Ecdysozoa</taxon>
        <taxon>Arthropoda</taxon>
        <taxon>Chelicerata</taxon>
        <taxon>Arachnida</taxon>
        <taxon>Acari</taxon>
        <taxon>Parasitiformes</taxon>
        <taxon>Mesostigmata</taxon>
        <taxon>Gamasina</taxon>
        <taxon>Dermanyssoidea</taxon>
        <taxon>Laelapidae</taxon>
        <taxon>Tropilaelaps</taxon>
    </lineage>
</organism>
<evidence type="ECO:0000256" key="4">
    <source>
        <dbReference type="ARBA" id="ARBA00022723"/>
    </source>
</evidence>
<evidence type="ECO:0000256" key="9">
    <source>
        <dbReference type="PIRSR" id="PIRSR038994-1"/>
    </source>
</evidence>
<dbReference type="Gene3D" id="2.30.40.10">
    <property type="entry name" value="Urease, subunit C, domain 1"/>
    <property type="match status" value="2"/>
</dbReference>
<evidence type="ECO:0000313" key="13">
    <source>
        <dbReference type="EMBL" id="OQR69937.1"/>
    </source>
</evidence>
<comment type="cofactor">
    <cofactor evidence="11">
        <name>a divalent metal cation</name>
        <dbReference type="ChEBI" id="CHEBI:60240"/>
    </cofactor>
    <text evidence="11">Binds 1 divalent metal cation per subunit.</text>
</comment>
<dbReference type="FunCoup" id="A0A1V9X8P8">
    <property type="interactions" value="170"/>
</dbReference>
<evidence type="ECO:0000256" key="7">
    <source>
        <dbReference type="ARBA" id="ARBA00047647"/>
    </source>
</evidence>
<keyword evidence="6 8" id="KW-0119">Carbohydrate metabolism</keyword>
<evidence type="ECO:0000256" key="8">
    <source>
        <dbReference type="PIRNR" id="PIRNR038994"/>
    </source>
</evidence>
<reference evidence="13 14" key="1">
    <citation type="journal article" date="2017" name="Gigascience">
        <title>Draft genome of the honey bee ectoparasitic mite, Tropilaelaps mercedesae, is shaped by the parasitic life history.</title>
        <authorList>
            <person name="Dong X."/>
            <person name="Armstrong S.D."/>
            <person name="Xia D."/>
            <person name="Makepeace B.L."/>
            <person name="Darby A.C."/>
            <person name="Kadowaki T."/>
        </authorList>
    </citation>
    <scope>NUCLEOTIDE SEQUENCE [LARGE SCALE GENOMIC DNA]</scope>
    <source>
        <strain evidence="13">Wuxi-XJTLU</strain>
    </source>
</reference>
<comment type="caution">
    <text evidence="13">The sequence shown here is derived from an EMBL/GenBank/DDBJ whole genome shotgun (WGS) entry which is preliminary data.</text>
</comment>
<protein>
    <recommendedName>
        <fullName evidence="3 8">N-acetylglucosamine-6-phosphate deacetylase</fullName>
        <ecNumber evidence="2 8">3.5.1.25</ecNumber>
    </recommendedName>
</protein>
<feature type="active site" description="Proton donor/acceptor" evidence="9">
    <location>
        <position position="303"/>
    </location>
</feature>
<dbReference type="GO" id="GO:0019262">
    <property type="term" value="P:N-acetylneuraminate catabolic process"/>
    <property type="evidence" value="ECO:0007669"/>
    <property type="project" value="UniProtKB-ARBA"/>
</dbReference>
<dbReference type="Pfam" id="PF01979">
    <property type="entry name" value="Amidohydro_1"/>
    <property type="match status" value="1"/>
</dbReference>
<keyword evidence="14" id="KW-1185">Reference proteome</keyword>
<feature type="binding site" evidence="10">
    <location>
        <position position="146"/>
    </location>
    <ligand>
        <name>substrate</name>
    </ligand>
</feature>
<dbReference type="InterPro" id="IPR011059">
    <property type="entry name" value="Metal-dep_hydrolase_composite"/>
</dbReference>
<evidence type="ECO:0000256" key="2">
    <source>
        <dbReference type="ARBA" id="ARBA00011899"/>
    </source>
</evidence>
<comment type="catalytic activity">
    <reaction evidence="7 8">
        <text>N-acetyl-D-glucosamine 6-phosphate + H2O = D-glucosamine 6-phosphate + acetate</text>
        <dbReference type="Rhea" id="RHEA:22936"/>
        <dbReference type="ChEBI" id="CHEBI:15377"/>
        <dbReference type="ChEBI" id="CHEBI:30089"/>
        <dbReference type="ChEBI" id="CHEBI:57513"/>
        <dbReference type="ChEBI" id="CHEBI:58725"/>
        <dbReference type="EC" id="3.5.1.25"/>
    </reaction>
</comment>
<dbReference type="InterPro" id="IPR032466">
    <property type="entry name" value="Metal_Hydrolase"/>
</dbReference>
<dbReference type="SUPFAM" id="SSF51556">
    <property type="entry name" value="Metallo-dependent hydrolases"/>
    <property type="match status" value="1"/>
</dbReference>
<evidence type="ECO:0000259" key="12">
    <source>
        <dbReference type="Pfam" id="PF01979"/>
    </source>
</evidence>
<dbReference type="PANTHER" id="PTHR11113:SF14">
    <property type="entry name" value="N-ACETYLGLUCOSAMINE-6-PHOSPHATE DEACETYLASE"/>
    <property type="match status" value="1"/>
</dbReference>
<evidence type="ECO:0000256" key="3">
    <source>
        <dbReference type="ARBA" id="ARBA00018029"/>
    </source>
</evidence>
<feature type="binding site" evidence="10">
    <location>
        <position position="281"/>
    </location>
    <ligand>
        <name>substrate</name>
    </ligand>
</feature>
<feature type="binding site" evidence="10">
    <location>
        <begin position="246"/>
        <end position="247"/>
    </location>
    <ligand>
        <name>substrate</name>
    </ligand>
</feature>
<dbReference type="Gene3D" id="3.20.20.140">
    <property type="entry name" value="Metal-dependent hydrolases"/>
    <property type="match status" value="2"/>
</dbReference>
<feature type="domain" description="Amidohydrolase-related" evidence="12">
    <location>
        <begin position="54"/>
        <end position="409"/>
    </location>
</feature>
<dbReference type="AlphaFoldDB" id="A0A1V9X8P8"/>
<dbReference type="Proteomes" id="UP000192247">
    <property type="component" value="Unassembled WGS sequence"/>
</dbReference>
<name>A0A1V9X8P8_9ACAR</name>
<dbReference type="GO" id="GO:0106279">
    <property type="term" value="P:negative regulation of UDP-N-acetylglucosamine biosynthetic process"/>
    <property type="evidence" value="ECO:0007669"/>
    <property type="project" value="UniProtKB-ARBA"/>
</dbReference>
<feature type="binding site" evidence="10">
    <location>
        <position position="254"/>
    </location>
    <ligand>
        <name>substrate</name>
    </ligand>
</feature>
<dbReference type="GO" id="GO:0046872">
    <property type="term" value="F:metal ion binding"/>
    <property type="evidence" value="ECO:0007669"/>
    <property type="project" value="UniProtKB-KW"/>
</dbReference>
<dbReference type="InParanoid" id="A0A1V9X8P8"/>
<comment type="similarity">
    <text evidence="1 8">Belongs to the metallo-dependent hydrolases superfamily. NagA family.</text>
</comment>
<dbReference type="PIRSF" id="PIRSF038994">
    <property type="entry name" value="NagA"/>
    <property type="match status" value="1"/>
</dbReference>
<dbReference type="EMBL" id="MNPL01019339">
    <property type="protein sequence ID" value="OQR69937.1"/>
    <property type="molecule type" value="Genomic_DNA"/>
</dbReference>
<evidence type="ECO:0000256" key="1">
    <source>
        <dbReference type="ARBA" id="ARBA00010716"/>
    </source>
</evidence>
<dbReference type="GO" id="GO:0006046">
    <property type="term" value="P:N-acetylglucosamine catabolic process"/>
    <property type="evidence" value="ECO:0007669"/>
    <property type="project" value="TreeGrafter"/>
</dbReference>
<dbReference type="OrthoDB" id="10264777at2759"/>
<dbReference type="InterPro" id="IPR003764">
    <property type="entry name" value="GlcNAc_6-P_deAcase"/>
</dbReference>
<evidence type="ECO:0000256" key="10">
    <source>
        <dbReference type="PIRSR" id="PIRSR038994-2"/>
    </source>
</evidence>
<sequence length="413" mass="44741">MGPILRLKNCRVLRNGKFQHDDLFVQDGKIIDYLPIFYEQKRQPDTVIDCGGNIISPGFIDIQINGGFGYDFAYHSETVSEAVGEVARRLLPSGVVGFCPTLVTSKPEVYARVLKAVKKTRGGKDGSAVLGLHLEGPFIAMAKRGAHNPKYLRDLSGGVRDLEEVYGKDLSSVAIVTLAPELDSEGGAIRHLISKGKPTVKYVCGIEALNFEEPGVVVSLGHSMASLEQGQAAVRHGAQLITHLFNAMVPFHHRDPGLLGLLTSNVSDRSVRFGLIADGVHTHPETLSIVYRTNRENLVLVTDAVAAMGLSSGKHFIGDMAVVIDGQRALIEGTETLCGCIGSMDFCVRQFHAASRCSREEALLAASRHPAQVLGLESKGLLEVGYDADFVIVDDDLNVIATWINGEEVWTKQ</sequence>